<dbReference type="AlphaFoldDB" id="A0A9W7ACW0"/>
<sequence>MDYFNDTVTYPGRQHRLDECESLHMPALLLCQQSQKSSTKSSSSWFASKSSPTPAPSDCSKETHALIMCRALAVGCTLQVTALKRARRDKKGECVEEQKGVGECLMEKRMEMREWFLREKRGKEKEGVK</sequence>
<organism evidence="1 2">
    <name type="scientific">Triparma laevis f. inornata</name>
    <dbReference type="NCBI Taxonomy" id="1714386"/>
    <lineage>
        <taxon>Eukaryota</taxon>
        <taxon>Sar</taxon>
        <taxon>Stramenopiles</taxon>
        <taxon>Ochrophyta</taxon>
        <taxon>Bolidophyceae</taxon>
        <taxon>Parmales</taxon>
        <taxon>Triparmaceae</taxon>
        <taxon>Triparma</taxon>
    </lineage>
</organism>
<gene>
    <name evidence="1" type="ORF">TL16_g05292</name>
</gene>
<comment type="caution">
    <text evidence="1">The sequence shown here is derived from an EMBL/GenBank/DDBJ whole genome shotgun (WGS) entry which is preliminary data.</text>
</comment>
<protein>
    <submittedName>
        <fullName evidence="1">Uncharacterized protein</fullName>
    </submittedName>
</protein>
<name>A0A9W7ACW0_9STRA</name>
<dbReference type="EMBL" id="BLQM01000153">
    <property type="protein sequence ID" value="GMH69972.1"/>
    <property type="molecule type" value="Genomic_DNA"/>
</dbReference>
<evidence type="ECO:0000313" key="1">
    <source>
        <dbReference type="EMBL" id="GMH69972.1"/>
    </source>
</evidence>
<dbReference type="Proteomes" id="UP001162640">
    <property type="component" value="Unassembled WGS sequence"/>
</dbReference>
<accession>A0A9W7ACW0</accession>
<evidence type="ECO:0000313" key="2">
    <source>
        <dbReference type="Proteomes" id="UP001162640"/>
    </source>
</evidence>
<reference evidence="2" key="1">
    <citation type="journal article" date="2023" name="Commun. Biol.">
        <title>Genome analysis of Parmales, the sister group of diatoms, reveals the evolutionary specialization of diatoms from phago-mixotrophs to photoautotrophs.</title>
        <authorList>
            <person name="Ban H."/>
            <person name="Sato S."/>
            <person name="Yoshikawa S."/>
            <person name="Yamada K."/>
            <person name="Nakamura Y."/>
            <person name="Ichinomiya M."/>
            <person name="Sato N."/>
            <person name="Blanc-Mathieu R."/>
            <person name="Endo H."/>
            <person name="Kuwata A."/>
            <person name="Ogata H."/>
        </authorList>
    </citation>
    <scope>NUCLEOTIDE SEQUENCE [LARGE SCALE GENOMIC DNA]</scope>
</reference>
<proteinExistence type="predicted"/>